<dbReference type="EMBL" id="BSXU01000570">
    <property type="protein sequence ID" value="GMG21146.1"/>
    <property type="molecule type" value="Genomic_DNA"/>
</dbReference>
<organism evidence="1 2">
    <name type="scientific">Ambrosiozyma monospora</name>
    <name type="common">Yeast</name>
    <name type="synonym">Endomycopsis monosporus</name>
    <dbReference type="NCBI Taxonomy" id="43982"/>
    <lineage>
        <taxon>Eukaryota</taxon>
        <taxon>Fungi</taxon>
        <taxon>Dikarya</taxon>
        <taxon>Ascomycota</taxon>
        <taxon>Saccharomycotina</taxon>
        <taxon>Pichiomycetes</taxon>
        <taxon>Pichiales</taxon>
        <taxon>Pichiaceae</taxon>
        <taxon>Ambrosiozyma</taxon>
    </lineage>
</organism>
<sequence>MGKCRIISQVLWRCMHYLPVNFNGTSPTFGQFYFIDGGNATRFRHSHPANQGLNPDLLFSLDEIFRDINQLVRASLSNMDLALQPGFTMANVLLSDEANVDQ</sequence>
<dbReference type="AlphaFoldDB" id="A0A9W7DDI5"/>
<reference evidence="1" key="1">
    <citation type="submission" date="2023-04" db="EMBL/GenBank/DDBJ databases">
        <title>Ambrosiozyma monospora NBRC 1965.</title>
        <authorList>
            <person name="Ichikawa N."/>
            <person name="Sato H."/>
            <person name="Tonouchi N."/>
        </authorList>
    </citation>
    <scope>NUCLEOTIDE SEQUENCE</scope>
    <source>
        <strain evidence="1">NBRC 1965</strain>
    </source>
</reference>
<comment type="caution">
    <text evidence="1">The sequence shown here is derived from an EMBL/GenBank/DDBJ whole genome shotgun (WGS) entry which is preliminary data.</text>
</comment>
<accession>A0A9W7DDI5</accession>
<dbReference type="Proteomes" id="UP001165063">
    <property type="component" value="Unassembled WGS sequence"/>
</dbReference>
<proteinExistence type="predicted"/>
<name>A0A9W7DDI5_AMBMO</name>
<gene>
    <name evidence="1" type="ORF">Amon01_000176200</name>
</gene>
<protein>
    <submittedName>
        <fullName evidence="1">Unnamed protein product</fullName>
    </submittedName>
</protein>
<evidence type="ECO:0000313" key="1">
    <source>
        <dbReference type="EMBL" id="GMG21146.1"/>
    </source>
</evidence>
<keyword evidence="2" id="KW-1185">Reference proteome</keyword>
<evidence type="ECO:0000313" key="2">
    <source>
        <dbReference type="Proteomes" id="UP001165063"/>
    </source>
</evidence>